<accession>A0A4S8MMW3</accession>
<dbReference type="OrthoDB" id="2749115at2759"/>
<evidence type="ECO:0000313" key="2">
    <source>
        <dbReference type="Proteomes" id="UP000297245"/>
    </source>
</evidence>
<reference evidence="1 2" key="1">
    <citation type="journal article" date="2019" name="Nat. Ecol. Evol.">
        <title>Megaphylogeny resolves global patterns of mushroom evolution.</title>
        <authorList>
            <person name="Varga T."/>
            <person name="Krizsan K."/>
            <person name="Foldi C."/>
            <person name="Dima B."/>
            <person name="Sanchez-Garcia M."/>
            <person name="Sanchez-Ramirez S."/>
            <person name="Szollosi G.J."/>
            <person name="Szarkandi J.G."/>
            <person name="Papp V."/>
            <person name="Albert L."/>
            <person name="Andreopoulos W."/>
            <person name="Angelini C."/>
            <person name="Antonin V."/>
            <person name="Barry K.W."/>
            <person name="Bougher N.L."/>
            <person name="Buchanan P."/>
            <person name="Buyck B."/>
            <person name="Bense V."/>
            <person name="Catcheside P."/>
            <person name="Chovatia M."/>
            <person name="Cooper J."/>
            <person name="Damon W."/>
            <person name="Desjardin D."/>
            <person name="Finy P."/>
            <person name="Geml J."/>
            <person name="Haridas S."/>
            <person name="Hughes K."/>
            <person name="Justo A."/>
            <person name="Karasinski D."/>
            <person name="Kautmanova I."/>
            <person name="Kiss B."/>
            <person name="Kocsube S."/>
            <person name="Kotiranta H."/>
            <person name="LaButti K.M."/>
            <person name="Lechner B.E."/>
            <person name="Liimatainen K."/>
            <person name="Lipzen A."/>
            <person name="Lukacs Z."/>
            <person name="Mihaltcheva S."/>
            <person name="Morgado L.N."/>
            <person name="Niskanen T."/>
            <person name="Noordeloos M.E."/>
            <person name="Ohm R.A."/>
            <person name="Ortiz-Santana B."/>
            <person name="Ovrebo C."/>
            <person name="Racz N."/>
            <person name="Riley R."/>
            <person name="Savchenko A."/>
            <person name="Shiryaev A."/>
            <person name="Soop K."/>
            <person name="Spirin V."/>
            <person name="Szebenyi C."/>
            <person name="Tomsovsky M."/>
            <person name="Tulloss R.E."/>
            <person name="Uehling J."/>
            <person name="Grigoriev I.V."/>
            <person name="Vagvolgyi C."/>
            <person name="Papp T."/>
            <person name="Martin F.M."/>
            <person name="Miettinen O."/>
            <person name="Hibbett D.S."/>
            <person name="Nagy L.G."/>
        </authorList>
    </citation>
    <scope>NUCLEOTIDE SEQUENCE [LARGE SCALE GENOMIC DNA]</scope>
    <source>
        <strain evidence="1 2">CBS 962.96</strain>
    </source>
</reference>
<proteinExistence type="predicted"/>
<keyword evidence="2" id="KW-1185">Reference proteome</keyword>
<dbReference type="Proteomes" id="UP000297245">
    <property type="component" value="Unassembled WGS sequence"/>
</dbReference>
<name>A0A4S8MMW3_DENBC</name>
<protein>
    <submittedName>
        <fullName evidence="1">Uncharacterized protein</fullName>
    </submittedName>
</protein>
<gene>
    <name evidence="1" type="ORF">K435DRAFT_231239</name>
</gene>
<organism evidence="1 2">
    <name type="scientific">Dendrothele bispora (strain CBS 962.96)</name>
    <dbReference type="NCBI Taxonomy" id="1314807"/>
    <lineage>
        <taxon>Eukaryota</taxon>
        <taxon>Fungi</taxon>
        <taxon>Dikarya</taxon>
        <taxon>Basidiomycota</taxon>
        <taxon>Agaricomycotina</taxon>
        <taxon>Agaricomycetes</taxon>
        <taxon>Agaricomycetidae</taxon>
        <taxon>Agaricales</taxon>
        <taxon>Agaricales incertae sedis</taxon>
        <taxon>Dendrothele</taxon>
    </lineage>
</organism>
<evidence type="ECO:0000313" key="1">
    <source>
        <dbReference type="EMBL" id="THV04031.1"/>
    </source>
</evidence>
<dbReference type="EMBL" id="ML179061">
    <property type="protein sequence ID" value="THV04031.1"/>
    <property type="molecule type" value="Genomic_DNA"/>
</dbReference>
<sequence>MVIELQSHRLVDTISKFWIPFIGLARPVPRRGNAPAALVQQEQLTCYRCRTGAGGYCEVFCS</sequence>
<dbReference type="AlphaFoldDB" id="A0A4S8MMW3"/>